<feature type="transmembrane region" description="Helical" evidence="12">
    <location>
        <begin position="789"/>
        <end position="809"/>
    </location>
</feature>
<dbReference type="Pfam" id="PF00047">
    <property type="entry name" value="ig"/>
    <property type="match status" value="1"/>
</dbReference>
<dbReference type="InterPro" id="IPR008078">
    <property type="entry name" value="GPCR_2_Ig-hepta-like_rcpt"/>
</dbReference>
<keyword evidence="9" id="KW-0325">Glycoprotein</keyword>
<dbReference type="OrthoDB" id="10040049at2759"/>
<dbReference type="PRINTS" id="PR01695">
    <property type="entry name" value="IGHEPTARCPTR"/>
</dbReference>
<dbReference type="InterPro" id="IPR032471">
    <property type="entry name" value="AGRL2-4_GAIN_subdom_A"/>
</dbReference>
<accession>A0A7L4MVK6</accession>
<evidence type="ECO:0000256" key="6">
    <source>
        <dbReference type="ARBA" id="ARBA00022989"/>
    </source>
</evidence>
<dbReference type="Pfam" id="PF16489">
    <property type="entry name" value="GAIN"/>
    <property type="match status" value="1"/>
</dbReference>
<feature type="domain" description="GAIN-B" evidence="13">
    <location>
        <begin position="427"/>
        <end position="576"/>
    </location>
</feature>
<dbReference type="InterPro" id="IPR051587">
    <property type="entry name" value="Adhesion_GPCR"/>
</dbReference>
<dbReference type="GO" id="GO:0006112">
    <property type="term" value="P:energy reserve metabolic process"/>
    <property type="evidence" value="ECO:0007669"/>
    <property type="project" value="TreeGrafter"/>
</dbReference>
<keyword evidence="3" id="KW-1003">Cell membrane</keyword>
<evidence type="ECO:0000256" key="9">
    <source>
        <dbReference type="ARBA" id="ARBA00023180"/>
    </source>
</evidence>
<evidence type="ECO:0000256" key="10">
    <source>
        <dbReference type="ARBA" id="ARBA00023319"/>
    </source>
</evidence>
<dbReference type="GO" id="GO:0031410">
    <property type="term" value="C:cytoplasmic vesicle"/>
    <property type="evidence" value="ECO:0007669"/>
    <property type="project" value="TreeGrafter"/>
</dbReference>
<evidence type="ECO:0000256" key="3">
    <source>
        <dbReference type="ARBA" id="ARBA00022475"/>
    </source>
</evidence>
<comment type="similarity">
    <text evidence="2">Belongs to the G-protein coupled receptor 2 family. Adhesion G-protein coupled receptor (ADGR) subfamily.</text>
</comment>
<dbReference type="Pfam" id="PF01825">
    <property type="entry name" value="GPS"/>
    <property type="match status" value="1"/>
</dbReference>
<feature type="non-terminal residue" evidence="16">
    <location>
        <position position="1"/>
    </location>
</feature>
<feature type="transmembrane region" description="Helical" evidence="12">
    <location>
        <begin position="815"/>
        <end position="838"/>
    </location>
</feature>
<feature type="non-terminal residue" evidence="16">
    <location>
        <position position="915"/>
    </location>
</feature>
<evidence type="ECO:0000256" key="8">
    <source>
        <dbReference type="ARBA" id="ARBA00023157"/>
    </source>
</evidence>
<keyword evidence="10" id="KW-0393">Immunoglobulin domain</keyword>
<feature type="transmembrane region" description="Helical" evidence="12">
    <location>
        <begin position="698"/>
        <end position="720"/>
    </location>
</feature>
<dbReference type="InterPro" id="IPR013151">
    <property type="entry name" value="Immunoglobulin_dom"/>
</dbReference>
<comment type="subcellular location">
    <subcellularLocation>
        <location evidence="1">Cell membrane</location>
        <topology evidence="1">Multi-pass membrane protein</topology>
    </subcellularLocation>
</comment>
<dbReference type="GO" id="GO:0007189">
    <property type="term" value="P:adenylate cyclase-activating G protein-coupled receptor signaling pathway"/>
    <property type="evidence" value="ECO:0007669"/>
    <property type="project" value="TreeGrafter"/>
</dbReference>
<evidence type="ECO:0000313" key="16">
    <source>
        <dbReference type="EMBL" id="NXY81830.1"/>
    </source>
</evidence>
<dbReference type="PROSITE" id="PS50835">
    <property type="entry name" value="IG_LIKE"/>
    <property type="match status" value="1"/>
</dbReference>
<gene>
    <name evidence="16" type="primary">Adgrf5</name>
    <name evidence="16" type="ORF">CEYCYA_R02168</name>
</gene>
<evidence type="ECO:0000256" key="4">
    <source>
        <dbReference type="ARBA" id="ARBA00022692"/>
    </source>
</evidence>
<dbReference type="InterPro" id="IPR000203">
    <property type="entry name" value="GPS"/>
</dbReference>
<dbReference type="Pfam" id="PF00002">
    <property type="entry name" value="7tm_2"/>
    <property type="match status" value="1"/>
</dbReference>
<dbReference type="FunFam" id="1.20.1070.10:FF:000058">
    <property type="entry name" value="Adhesion G protein-coupled receptor F5"/>
    <property type="match status" value="1"/>
</dbReference>
<keyword evidence="6 12" id="KW-1133">Transmembrane helix</keyword>
<dbReference type="GO" id="GO:0004930">
    <property type="term" value="F:G protein-coupled receptor activity"/>
    <property type="evidence" value="ECO:0007669"/>
    <property type="project" value="InterPro"/>
</dbReference>
<dbReference type="PROSITE" id="PS50261">
    <property type="entry name" value="G_PROTEIN_RECEP_F2_4"/>
    <property type="match status" value="1"/>
</dbReference>
<dbReference type="InterPro" id="IPR000832">
    <property type="entry name" value="GPCR_2_secretin-like"/>
</dbReference>
<evidence type="ECO:0000259" key="14">
    <source>
        <dbReference type="PROSITE" id="PS50261"/>
    </source>
</evidence>
<dbReference type="InterPro" id="IPR046338">
    <property type="entry name" value="GAIN_dom_sf"/>
</dbReference>
<dbReference type="InterPro" id="IPR017981">
    <property type="entry name" value="GPCR_2-like_7TM"/>
</dbReference>
<dbReference type="GO" id="GO:0005886">
    <property type="term" value="C:plasma membrane"/>
    <property type="evidence" value="ECO:0007669"/>
    <property type="project" value="UniProtKB-SubCell"/>
</dbReference>
<dbReference type="PANTHER" id="PTHR45813:SF4">
    <property type="entry name" value="ADHESION G PROTEIN-COUPLED RECEPTOR F5"/>
    <property type="match status" value="1"/>
</dbReference>
<feature type="compositionally biased region" description="Low complexity" evidence="11">
    <location>
        <begin position="895"/>
        <end position="908"/>
    </location>
</feature>
<dbReference type="EMBL" id="VYZU01008584">
    <property type="protein sequence ID" value="NXY81830.1"/>
    <property type="molecule type" value="Genomic_DNA"/>
</dbReference>
<keyword evidence="7 12" id="KW-0472">Membrane</keyword>
<feature type="transmembrane region" description="Helical" evidence="12">
    <location>
        <begin position="583"/>
        <end position="610"/>
    </location>
</feature>
<dbReference type="PRINTS" id="PR00249">
    <property type="entry name" value="GPCRSECRETIN"/>
</dbReference>
<dbReference type="SUPFAM" id="SSF48726">
    <property type="entry name" value="Immunoglobulin"/>
    <property type="match status" value="1"/>
</dbReference>
<dbReference type="GO" id="GO:0045444">
    <property type="term" value="P:fat cell differentiation"/>
    <property type="evidence" value="ECO:0007669"/>
    <property type="project" value="TreeGrafter"/>
</dbReference>
<evidence type="ECO:0000256" key="11">
    <source>
        <dbReference type="SAM" id="MobiDB-lite"/>
    </source>
</evidence>
<evidence type="ECO:0000256" key="1">
    <source>
        <dbReference type="ARBA" id="ARBA00004651"/>
    </source>
</evidence>
<reference evidence="16 17" key="1">
    <citation type="submission" date="2020-02" db="EMBL/GenBank/DDBJ databases">
        <title>Bird 10,000 Genomes (B10K) Project - Family phase.</title>
        <authorList>
            <person name="Zhang G."/>
        </authorList>
    </citation>
    <scope>NUCLEOTIDE SEQUENCE [LARGE SCALE GENOMIC DNA]</scope>
    <source>
        <strain evidence="16">B10K-DU-013-51</strain>
        <tissue evidence="16">Mixed tissue sample</tissue>
    </source>
</reference>
<dbReference type="Gene3D" id="1.20.1070.10">
    <property type="entry name" value="Rhodopsin 7-helix transmembrane proteins"/>
    <property type="match status" value="1"/>
</dbReference>
<dbReference type="AlphaFoldDB" id="A0A7L4MVK6"/>
<feature type="transmembrane region" description="Helical" evidence="12">
    <location>
        <begin position="622"/>
        <end position="643"/>
    </location>
</feature>
<feature type="transmembrane region" description="Helical" evidence="12">
    <location>
        <begin position="740"/>
        <end position="768"/>
    </location>
</feature>
<keyword evidence="4 12" id="KW-0812">Transmembrane</keyword>
<dbReference type="SMART" id="SM00409">
    <property type="entry name" value="IG"/>
    <property type="match status" value="1"/>
</dbReference>
<evidence type="ECO:0000256" key="2">
    <source>
        <dbReference type="ARBA" id="ARBA00007343"/>
    </source>
</evidence>
<name>A0A7L4MVK6_9AVES</name>
<evidence type="ECO:0000256" key="12">
    <source>
        <dbReference type="SAM" id="Phobius"/>
    </source>
</evidence>
<evidence type="ECO:0000256" key="7">
    <source>
        <dbReference type="ARBA" id="ARBA00023136"/>
    </source>
</evidence>
<dbReference type="GO" id="GO:0007166">
    <property type="term" value="P:cell surface receptor signaling pathway"/>
    <property type="evidence" value="ECO:0007669"/>
    <property type="project" value="InterPro"/>
</dbReference>
<dbReference type="Gene3D" id="2.60.40.10">
    <property type="entry name" value="Immunoglobulins"/>
    <property type="match status" value="1"/>
</dbReference>
<keyword evidence="17" id="KW-1185">Reference proteome</keyword>
<keyword evidence="8" id="KW-1015">Disulfide bond</keyword>
<evidence type="ECO:0000313" key="17">
    <source>
        <dbReference type="Proteomes" id="UP000586704"/>
    </source>
</evidence>
<sequence length="915" mass="102001">GVPSFSHNCTEFKLNINESLCPPEKSGSVTTYTCKLQTGYGARRSQSIRVVYLRTAHITISSSINSAVSEGHSFNLTCESDVNNYDRISWQIWSGNKIVSVDCDTCIKNSRNPAKSVLTVRNATQDWSGTYICTFFQKHLESSANMTIEVVSLPLKQNIMINPIEAFIKCKVQQALECCISANTTEKYTVTFVIQQNNSIVGKEKKGNLFCYVYNYTETDCAKKEKLEAYCKFVNHLGQEVKSENIILNLMPDTEISCSGTLGIGREGATLKKPCCDISNSNGFTRGNKIYRCFNKSWTLERDNCLSAGINTLLISAESLVNSPEAKKNLPSFLEELKEQTAKEQNITSTSPANLAAIVTILNRISSIPADANKLTIQNFLSTVDFIVANSTSTVWEDLNKEETHKSSLLLRSVENFSSHLQPVNNTIPSVSVNTLQLQGLVTEKNSTDYNKTFISTENLRVKVLIQNLSQNSTIVSVMYSNLGHVLPRNESGCMNGLVVSTTVNRNQNLNVNMTFSKKNLSLTMPRCVFWNFTLNKERGGWDTRGCTPTETEDNVICSCNHLTSFSILMSPDKSSQSTFEDYITYVGLTISILSLATCIIIECLVWKYVTNNTTSYMRHVCIVNIATSLLIADIWFIVSAFISGPKQQGARDICFVATFFIHLFYLCVFFWMLSLGLILFYRLIFILHNTSKTAQKAVAFCLGYGCPFVIAAITIALTLPRNSYIRRDVCWLNWEDSKALLAFVIPALIIVAMNLFITAVVIIKILRPTIGDRSNRQERNSLFQIGKSVAILTPLLGLTWGFGLATVIKGSHLVFHILFSLFNALQGLFILVFGALWDKKIQEALLKRNSVSKWSSQQSKSTSLNLVTPMLAMSYPFSRTFNNLCGKTGKYRVSSSEPSTSSSENTSKAYSLLN</sequence>
<dbReference type="InterPro" id="IPR036179">
    <property type="entry name" value="Ig-like_dom_sf"/>
</dbReference>
<protein>
    <submittedName>
        <fullName evidence="16">AGRF5 protein</fullName>
    </submittedName>
</protein>
<evidence type="ECO:0000259" key="13">
    <source>
        <dbReference type="PROSITE" id="PS50221"/>
    </source>
</evidence>
<dbReference type="InterPro" id="IPR013783">
    <property type="entry name" value="Ig-like_fold"/>
</dbReference>
<dbReference type="SMART" id="SM00303">
    <property type="entry name" value="GPS"/>
    <property type="match status" value="1"/>
</dbReference>
<dbReference type="GO" id="GO:0019216">
    <property type="term" value="P:regulation of lipid metabolic process"/>
    <property type="evidence" value="ECO:0007669"/>
    <property type="project" value="TreeGrafter"/>
</dbReference>
<feature type="domain" description="Ig-like" evidence="15">
    <location>
        <begin position="56"/>
        <end position="149"/>
    </location>
</feature>
<dbReference type="InterPro" id="IPR057244">
    <property type="entry name" value="GAIN_B"/>
</dbReference>
<proteinExistence type="inferred from homology"/>
<feature type="transmembrane region" description="Helical" evidence="12">
    <location>
        <begin position="663"/>
        <end position="686"/>
    </location>
</feature>
<organism evidence="16 17">
    <name type="scientific">Ceyx cyanopectus</name>
    <name type="common">Indigo-banded kingfisher</name>
    <dbReference type="NCBI Taxonomy" id="390723"/>
    <lineage>
        <taxon>Eukaryota</taxon>
        <taxon>Metazoa</taxon>
        <taxon>Chordata</taxon>
        <taxon>Craniata</taxon>
        <taxon>Vertebrata</taxon>
        <taxon>Euteleostomi</taxon>
        <taxon>Archelosauria</taxon>
        <taxon>Archosauria</taxon>
        <taxon>Dinosauria</taxon>
        <taxon>Saurischia</taxon>
        <taxon>Theropoda</taxon>
        <taxon>Coelurosauria</taxon>
        <taxon>Aves</taxon>
        <taxon>Neognathae</taxon>
        <taxon>Neoaves</taxon>
        <taxon>Telluraves</taxon>
        <taxon>Coraciimorphae</taxon>
        <taxon>Coraciiformes</taxon>
        <taxon>Alcedinidae</taxon>
        <taxon>Ceyx</taxon>
    </lineage>
</organism>
<keyword evidence="5" id="KW-0732">Signal</keyword>
<dbReference type="Proteomes" id="UP000586704">
    <property type="component" value="Unassembled WGS sequence"/>
</dbReference>
<dbReference type="InterPro" id="IPR003599">
    <property type="entry name" value="Ig_sub"/>
</dbReference>
<feature type="region of interest" description="Disordered" evidence="11">
    <location>
        <begin position="893"/>
        <end position="915"/>
    </location>
</feature>
<dbReference type="Gene3D" id="2.60.220.50">
    <property type="match status" value="1"/>
</dbReference>
<feature type="domain" description="G-protein coupled receptors family 2 profile 2" evidence="14">
    <location>
        <begin position="581"/>
        <end position="839"/>
    </location>
</feature>
<dbReference type="InterPro" id="IPR007110">
    <property type="entry name" value="Ig-like_dom"/>
</dbReference>
<evidence type="ECO:0000259" key="15">
    <source>
        <dbReference type="PROSITE" id="PS50835"/>
    </source>
</evidence>
<comment type="caution">
    <text evidence="16">The sequence shown here is derived from an EMBL/GenBank/DDBJ whole genome shotgun (WGS) entry which is preliminary data.</text>
</comment>
<dbReference type="PROSITE" id="PS50221">
    <property type="entry name" value="GAIN_B"/>
    <property type="match status" value="1"/>
</dbReference>
<evidence type="ECO:0000256" key="5">
    <source>
        <dbReference type="ARBA" id="ARBA00022729"/>
    </source>
</evidence>
<dbReference type="PANTHER" id="PTHR45813">
    <property type="entry name" value="IG-LIKE DOMAIN-CONTAINING PROTEIN"/>
    <property type="match status" value="1"/>
</dbReference>